<organism evidence="2">
    <name type="scientific">Magallana gigas</name>
    <name type="common">Pacific oyster</name>
    <name type="synonym">Crassostrea gigas</name>
    <dbReference type="NCBI Taxonomy" id="29159"/>
    <lineage>
        <taxon>Eukaryota</taxon>
        <taxon>Metazoa</taxon>
        <taxon>Spiralia</taxon>
        <taxon>Lophotrochozoa</taxon>
        <taxon>Mollusca</taxon>
        <taxon>Bivalvia</taxon>
        <taxon>Autobranchia</taxon>
        <taxon>Pteriomorphia</taxon>
        <taxon>Ostreida</taxon>
        <taxon>Ostreoidea</taxon>
        <taxon>Ostreidae</taxon>
        <taxon>Magallana</taxon>
    </lineage>
</organism>
<feature type="compositionally biased region" description="Polar residues" evidence="1">
    <location>
        <begin position="164"/>
        <end position="175"/>
    </location>
</feature>
<dbReference type="GO" id="GO:0003676">
    <property type="term" value="F:nucleic acid binding"/>
    <property type="evidence" value="ECO:0007669"/>
    <property type="project" value="InterPro"/>
</dbReference>
<dbReference type="GO" id="GO:0008270">
    <property type="term" value="F:zinc ion binding"/>
    <property type="evidence" value="ECO:0007669"/>
    <property type="project" value="InterPro"/>
</dbReference>
<accession>K1PD64</accession>
<dbReference type="InterPro" id="IPR036875">
    <property type="entry name" value="Znf_CCHC_sf"/>
</dbReference>
<proteinExistence type="predicted"/>
<evidence type="ECO:0008006" key="3">
    <source>
        <dbReference type="Google" id="ProtNLM"/>
    </source>
</evidence>
<dbReference type="SUPFAM" id="SSF57756">
    <property type="entry name" value="Retrovirus zinc finger-like domains"/>
    <property type="match status" value="1"/>
</dbReference>
<feature type="region of interest" description="Disordered" evidence="1">
    <location>
        <begin position="193"/>
        <end position="220"/>
    </location>
</feature>
<dbReference type="InParanoid" id="K1PD64"/>
<protein>
    <recommendedName>
        <fullName evidence="3">CCHC-type domain-containing protein</fullName>
    </recommendedName>
</protein>
<dbReference type="AlphaFoldDB" id="K1PD64"/>
<reference evidence="2" key="1">
    <citation type="journal article" date="2012" name="Nature">
        <title>The oyster genome reveals stress adaptation and complexity of shell formation.</title>
        <authorList>
            <person name="Zhang G."/>
            <person name="Fang X."/>
            <person name="Guo X."/>
            <person name="Li L."/>
            <person name="Luo R."/>
            <person name="Xu F."/>
            <person name="Yang P."/>
            <person name="Zhang L."/>
            <person name="Wang X."/>
            <person name="Qi H."/>
            <person name="Xiong Z."/>
            <person name="Que H."/>
            <person name="Xie Y."/>
            <person name="Holland P.W."/>
            <person name="Paps J."/>
            <person name="Zhu Y."/>
            <person name="Wu F."/>
            <person name="Chen Y."/>
            <person name="Wang J."/>
            <person name="Peng C."/>
            <person name="Meng J."/>
            <person name="Yang L."/>
            <person name="Liu J."/>
            <person name="Wen B."/>
            <person name="Zhang N."/>
            <person name="Huang Z."/>
            <person name="Zhu Q."/>
            <person name="Feng Y."/>
            <person name="Mount A."/>
            <person name="Hedgecock D."/>
            <person name="Xu Z."/>
            <person name="Liu Y."/>
            <person name="Domazet-Loso T."/>
            <person name="Du Y."/>
            <person name="Sun X."/>
            <person name="Zhang S."/>
            <person name="Liu B."/>
            <person name="Cheng P."/>
            <person name="Jiang X."/>
            <person name="Li J."/>
            <person name="Fan D."/>
            <person name="Wang W."/>
            <person name="Fu W."/>
            <person name="Wang T."/>
            <person name="Wang B."/>
            <person name="Zhang J."/>
            <person name="Peng Z."/>
            <person name="Li Y."/>
            <person name="Li N."/>
            <person name="Wang J."/>
            <person name="Chen M."/>
            <person name="He Y."/>
            <person name="Tan F."/>
            <person name="Song X."/>
            <person name="Zheng Q."/>
            <person name="Huang R."/>
            <person name="Yang H."/>
            <person name="Du X."/>
            <person name="Chen L."/>
            <person name="Yang M."/>
            <person name="Gaffney P.M."/>
            <person name="Wang S."/>
            <person name="Luo L."/>
            <person name="She Z."/>
            <person name="Ming Y."/>
            <person name="Huang W."/>
            <person name="Zhang S."/>
            <person name="Huang B."/>
            <person name="Zhang Y."/>
            <person name="Qu T."/>
            <person name="Ni P."/>
            <person name="Miao G."/>
            <person name="Wang J."/>
            <person name="Wang Q."/>
            <person name="Steinberg C.E."/>
            <person name="Wang H."/>
            <person name="Li N."/>
            <person name="Qian L."/>
            <person name="Zhang G."/>
            <person name="Li Y."/>
            <person name="Yang H."/>
            <person name="Liu X."/>
            <person name="Wang J."/>
            <person name="Yin Y."/>
            <person name="Wang J."/>
        </authorList>
    </citation>
    <scope>NUCLEOTIDE SEQUENCE [LARGE SCALE GENOMIC DNA]</scope>
    <source>
        <strain evidence="2">05x7-T-G4-1.051#20</strain>
    </source>
</reference>
<evidence type="ECO:0000313" key="2">
    <source>
        <dbReference type="EMBL" id="EKC21792.1"/>
    </source>
</evidence>
<evidence type="ECO:0000256" key="1">
    <source>
        <dbReference type="SAM" id="MobiDB-lite"/>
    </source>
</evidence>
<dbReference type="HOGENOM" id="CLU_774461_0_0_1"/>
<name>K1PD64_MAGGI</name>
<gene>
    <name evidence="2" type="ORF">CGI_10003323</name>
</gene>
<feature type="region of interest" description="Disordered" evidence="1">
    <location>
        <begin position="98"/>
        <end position="175"/>
    </location>
</feature>
<dbReference type="EMBL" id="JH817840">
    <property type="protein sequence ID" value="EKC21792.1"/>
    <property type="molecule type" value="Genomic_DNA"/>
</dbReference>
<sequence length="358" mass="39631">MTRQWNLGEADEESRKMQEWHRRICQLEEAVEEMRTPVKPENSEIQDLWSRVYDLEMALKETTSRSGTPPPSAREEAGLCFQCREIGYFCRDCPLDARQKSEGSVSGDWDSPLSNRGACPAEDYSRGPQFRSRAASESQLIRTARMMTPDRSDRTETPPVDGCTTEQTSRKSGSNPLVVEVRSCMKSRREHSGLKVQFESSPSPDLFSNGESEVPGSRVSAPADWSAECKVRPREELAVESECPDVVDCNGEDSMGVVKCGGCDEAESEIRELRGKVQLLEKTLKEVGLAPQKEDGGECGVRGTIPSTSYPVAMTSDGGNLLVQAILEADSYQTRCIGPRLRGGEGFNIDVYEPDNEL</sequence>